<protein>
    <submittedName>
        <fullName evidence="1">Uncharacterized protein</fullName>
    </submittedName>
</protein>
<organism evidence="1">
    <name type="scientific">Opuntia streptacantha</name>
    <name type="common">Prickly pear cactus</name>
    <name type="synonym">Opuntia cardona</name>
    <dbReference type="NCBI Taxonomy" id="393608"/>
    <lineage>
        <taxon>Eukaryota</taxon>
        <taxon>Viridiplantae</taxon>
        <taxon>Streptophyta</taxon>
        <taxon>Embryophyta</taxon>
        <taxon>Tracheophyta</taxon>
        <taxon>Spermatophyta</taxon>
        <taxon>Magnoliopsida</taxon>
        <taxon>eudicotyledons</taxon>
        <taxon>Gunneridae</taxon>
        <taxon>Pentapetalae</taxon>
        <taxon>Caryophyllales</taxon>
        <taxon>Cactineae</taxon>
        <taxon>Cactaceae</taxon>
        <taxon>Opuntioideae</taxon>
        <taxon>Opuntia</taxon>
    </lineage>
</organism>
<reference evidence="1" key="2">
    <citation type="submission" date="2020-07" db="EMBL/GenBank/DDBJ databases">
        <authorList>
            <person name="Vera ALvarez R."/>
            <person name="Arias-Moreno D.M."/>
            <person name="Jimenez-Jacinto V."/>
            <person name="Jimenez-Bremont J.F."/>
            <person name="Swaminathan K."/>
            <person name="Moose S.P."/>
            <person name="Guerrero-Gonzalez M.L."/>
            <person name="Marino-Ramirez L."/>
            <person name="Landsman D."/>
            <person name="Rodriguez-Kessler M."/>
            <person name="Delgado-Sanchez P."/>
        </authorList>
    </citation>
    <scope>NUCLEOTIDE SEQUENCE</scope>
    <source>
        <tissue evidence="1">Cladode</tissue>
    </source>
</reference>
<accession>A0A7C9EBB8</accession>
<reference evidence="1" key="1">
    <citation type="journal article" date="2013" name="J. Plant Res.">
        <title>Effect of fungi and light on seed germination of three Opuntia species from semiarid lands of central Mexico.</title>
        <authorList>
            <person name="Delgado-Sanchez P."/>
            <person name="Jimenez-Bremont J.F."/>
            <person name="Guerrero-Gonzalez Mde L."/>
            <person name="Flores J."/>
        </authorList>
    </citation>
    <scope>NUCLEOTIDE SEQUENCE</scope>
    <source>
        <tissue evidence="1">Cladode</tissue>
    </source>
</reference>
<evidence type="ECO:0000313" key="1">
    <source>
        <dbReference type="EMBL" id="MBA4665161.1"/>
    </source>
</evidence>
<name>A0A7C9EBB8_OPUST</name>
<sequence>MVQFRSFVKLEDCTILYLMLTMTKREQGLKGWNQMDSTLKQLTLLASIMLLIGLYRLGMMERSGLTHCASALWNKTGPGIGQHSNTWSCITQHASTEHHKRGAEYMFISASCKVQQSFLLSLYKFLFSG</sequence>
<proteinExistence type="predicted"/>
<dbReference type="EMBL" id="GISG01226483">
    <property type="protein sequence ID" value="MBA4665161.1"/>
    <property type="molecule type" value="Transcribed_RNA"/>
</dbReference>
<dbReference type="AlphaFoldDB" id="A0A7C9EBB8"/>